<sequence>MDQTSLDRVRQSSDVSARQSSDVSARQSSDVSARQSSAEFGHLRPAEPGRVRTSPPDRVRTSPLGRIRQSSDVSARQSSDVSAPQSSRKSSPAPAPVSQWKSSPPPSRCCTGSRPHPPRCHSGSRPHRRPGVAPEVVPTPVPVLHRKSPPPTPVSQRKSSPHPRPGVTAEVVPAAAPVSQRKSPPPTPVSQRKSSPHPRPGVTAEVVPTPPWCHSGSRPHPAYFLIPTPGSSFFPGAQHTEYSAQHPGGLSTAPSGLTMPALGSLLLLLLLLPAAGAADPVLCFAHYEEASGACAGPIGGGVSAEDCCLNPAYGFRERDGGPCRACGSPRWSPWSPWSPCSVTCSEGSRLRRRRCVGRGGKCDGRAEPRTLDWERQACEERACCPEPGAWSEWGPWGPCSVTCARGSRTRVRGCDRPAPKCGGRCPGEAEETEDCDAGTVCPTHGAWSPWSPWSRCSGSCHAGAQDARQSRTRACSAPAPSQHPPGRPCPGAANEDSACVGLPPCPVPGGWGPWGAVGACSVTCGLGQIPERRSCDSPAPRHGGASCAGDATRTQVCNTAVPCPVDGQWEPWGPWSPCRRAHLASIRCQEIPGQQSRARTCAGRKSGGKRCPGGYQHIRHCYDVSGCALKGSWSPWSPWSLCTPPCGPEPTRVRRRLCTPLLPEFSTADSGGAEVTSPGGRGACVVRGRGRADVTRQACACARRGDGGLSTADSSGRRRGSR</sequence>
<dbReference type="GeneID" id="102001822"/>
<dbReference type="PANTHER" id="PTHR22906">
    <property type="entry name" value="PROPERDIN"/>
    <property type="match status" value="1"/>
</dbReference>
<evidence type="ECO:0000256" key="1">
    <source>
        <dbReference type="ARBA" id="ARBA00004613"/>
    </source>
</evidence>
<dbReference type="InterPro" id="IPR000884">
    <property type="entry name" value="TSP1_rpt"/>
</dbReference>
<reference evidence="8" key="1">
    <citation type="submission" date="2025-08" db="UniProtKB">
        <authorList>
            <consortium name="RefSeq"/>
        </authorList>
    </citation>
    <scope>IDENTIFICATION</scope>
</reference>
<dbReference type="InterPro" id="IPR054019">
    <property type="entry name" value="CFP_TSR_C"/>
</dbReference>
<feature type="compositionally biased region" description="Polar residues" evidence="6">
    <location>
        <begin position="68"/>
        <end position="90"/>
    </location>
</feature>
<dbReference type="PROSITE" id="PS50092">
    <property type="entry name" value="TSP1"/>
    <property type="match status" value="6"/>
</dbReference>
<dbReference type="PRINTS" id="PR01705">
    <property type="entry name" value="TSP1REPEAT"/>
</dbReference>
<evidence type="ECO:0000256" key="4">
    <source>
        <dbReference type="ARBA" id="ARBA00022737"/>
    </source>
</evidence>
<feature type="compositionally biased region" description="Polar residues" evidence="6">
    <location>
        <begin position="12"/>
        <end position="38"/>
    </location>
</feature>
<dbReference type="SUPFAM" id="SSF82895">
    <property type="entry name" value="TSP-1 type 1 repeat"/>
    <property type="match status" value="6"/>
</dbReference>
<feature type="compositionally biased region" description="Basic and acidic residues" evidence="6">
    <location>
        <begin position="1"/>
        <end position="11"/>
    </location>
</feature>
<evidence type="ECO:0000256" key="5">
    <source>
        <dbReference type="ARBA" id="ARBA00023157"/>
    </source>
</evidence>
<dbReference type="Gene3D" id="2.20.100.10">
    <property type="entry name" value="Thrombospondin type-1 (TSP1) repeat"/>
    <property type="match status" value="6"/>
</dbReference>
<feature type="compositionally biased region" description="Low complexity" evidence="6">
    <location>
        <begin position="165"/>
        <end position="178"/>
    </location>
</feature>
<evidence type="ECO:0000313" key="8">
    <source>
        <dbReference type="RefSeq" id="XP_013211047.1"/>
    </source>
</evidence>
<dbReference type="Pfam" id="PF00090">
    <property type="entry name" value="TSP_1"/>
    <property type="match status" value="5"/>
</dbReference>
<evidence type="ECO:0000256" key="2">
    <source>
        <dbReference type="ARBA" id="ARBA00022525"/>
    </source>
</evidence>
<dbReference type="PANTHER" id="PTHR22906:SF43">
    <property type="entry name" value="PROPERDIN"/>
    <property type="match status" value="1"/>
</dbReference>
<keyword evidence="7" id="KW-1185">Reference proteome</keyword>
<dbReference type="InterPro" id="IPR049536">
    <property type="entry name" value="CFP_TSR-0"/>
</dbReference>
<organism evidence="7 8">
    <name type="scientific">Microtus ochrogaster</name>
    <name type="common">Prairie vole</name>
    <dbReference type="NCBI Taxonomy" id="79684"/>
    <lineage>
        <taxon>Eukaryota</taxon>
        <taxon>Metazoa</taxon>
        <taxon>Chordata</taxon>
        <taxon>Craniata</taxon>
        <taxon>Vertebrata</taxon>
        <taxon>Euteleostomi</taxon>
        <taxon>Mammalia</taxon>
        <taxon>Eutheria</taxon>
        <taxon>Euarchontoglires</taxon>
        <taxon>Glires</taxon>
        <taxon>Rodentia</taxon>
        <taxon>Myomorpha</taxon>
        <taxon>Muroidea</taxon>
        <taxon>Cricetidae</taxon>
        <taxon>Arvicolinae</taxon>
        <taxon>Microtus</taxon>
    </lineage>
</organism>
<gene>
    <name evidence="8" type="primary">Cfp</name>
</gene>
<keyword evidence="2" id="KW-0964">Secreted</keyword>
<accession>A0ABM1AZ75</accession>
<feature type="region of interest" description="Disordered" evidence="6">
    <location>
        <begin position="1"/>
        <end position="205"/>
    </location>
</feature>
<keyword evidence="5" id="KW-1015">Disulfide bond</keyword>
<comment type="subcellular location">
    <subcellularLocation>
        <location evidence="1">Secreted</location>
    </subcellularLocation>
</comment>
<dbReference type="SMART" id="SM00209">
    <property type="entry name" value="TSP1"/>
    <property type="match status" value="6"/>
</dbReference>
<evidence type="ECO:0000256" key="6">
    <source>
        <dbReference type="SAM" id="MobiDB-lite"/>
    </source>
</evidence>
<dbReference type="InterPro" id="IPR052065">
    <property type="entry name" value="Compl_asym_regulator"/>
</dbReference>
<dbReference type="Pfam" id="PF18487">
    <property type="entry name" value="TSR"/>
    <property type="match status" value="1"/>
</dbReference>
<dbReference type="InterPro" id="IPR036383">
    <property type="entry name" value="TSP1_rpt_sf"/>
</dbReference>
<dbReference type="RefSeq" id="XP_013211047.1">
    <property type="nucleotide sequence ID" value="XM_013355593.1"/>
</dbReference>
<name>A0ABM1AZ75_MICOH</name>
<feature type="compositionally biased region" description="Basic and acidic residues" evidence="6">
    <location>
        <begin position="41"/>
        <end position="60"/>
    </location>
</feature>
<keyword evidence="4" id="KW-0677">Repeat</keyword>
<dbReference type="Proteomes" id="UP000694915">
    <property type="component" value="Unplaced"/>
</dbReference>
<evidence type="ECO:0000313" key="7">
    <source>
        <dbReference type="Proteomes" id="UP000694915"/>
    </source>
</evidence>
<feature type="compositionally biased region" description="Basic residues" evidence="6">
    <location>
        <begin position="116"/>
        <end position="130"/>
    </location>
</feature>
<keyword evidence="3" id="KW-0732">Signal</keyword>
<evidence type="ECO:0000256" key="3">
    <source>
        <dbReference type="ARBA" id="ARBA00022729"/>
    </source>
</evidence>
<protein>
    <submittedName>
        <fullName evidence="8">Properdin</fullName>
    </submittedName>
</protein>
<dbReference type="Pfam" id="PF22195">
    <property type="entry name" value="TSP1_CFP_C"/>
    <property type="match status" value="1"/>
</dbReference>
<proteinExistence type="predicted"/>